<sequence>MDPTFVELRDRIIPKFNHAIASGIATTHIPRALKFIDQVWQSISREFPEGLVYAGYERCLPPDEYREGAKKRSPTKTSKRVETKLKKAPKTAFDVARSDVFLVKFFFRFQGVDLPPRFLYLPFVTKGGLITIAGSRFAISPVLQDIVISPDDDNVFAQLLCIKLIFRRLDYAYLVDGRTRSVQVVWSNIYNKTKDMLKLQPTIKMETCLAHYLFCKYGVTDTFKNYLGIEPFFGTADDIDPERFPTEDWVICETRGKQPEGNPRMDFVRSKIRVAIRREDFTMDAENLVGALFYLIDHFPKRMILKDIDNLWLWRVLMGHILWTGDMNEGLLHDKVRDHFKSIDQYMDLITQQKLKSIGIEVSSTYDFFMHVMKNCNAWILQDSNKISSMFGKELSVLNYVLYDITHAIVETNFAIHTAYRRSLTDPKRPLTQKTIEEIFKKKLKPGPIFKITNGRPGVSSIAIPGDNMATKLTSLLVPQTSSSKKGARRDSSSQGSSKILDESIAEIGGYLNIQKKTPTGRTRIGMWATLSPGFITVENPNPVFAAIRKRTQDKIKGR</sequence>
<proteinExistence type="predicted"/>
<keyword evidence="3" id="KW-1185">Reference proteome</keyword>
<dbReference type="RefSeq" id="YP_009212964.1">
    <property type="nucleotide sequence ID" value="NC_028950.1"/>
</dbReference>
<evidence type="ECO:0000256" key="1">
    <source>
        <dbReference type="SAM" id="MobiDB-lite"/>
    </source>
</evidence>
<feature type="region of interest" description="Disordered" evidence="1">
    <location>
        <begin position="480"/>
        <end position="499"/>
    </location>
</feature>
<protein>
    <submittedName>
        <fullName evidence="2">Uncharacterized protein</fullName>
    </submittedName>
</protein>
<name>A0A0A8J9C3_9CAUD</name>
<dbReference type="Proteomes" id="UP000203794">
    <property type="component" value="Segment"/>
</dbReference>
<dbReference type="OrthoDB" id="11317at10239"/>
<organism evidence="2 3">
    <name type="scientific">Ralstonia phage RSL2</name>
    <dbReference type="NCBI Taxonomy" id="1585840"/>
    <lineage>
        <taxon>Viruses</taxon>
        <taxon>Duplodnaviria</taxon>
        <taxon>Heunggongvirae</taxon>
        <taxon>Uroviricota</taxon>
        <taxon>Caudoviricetes</taxon>
        <taxon>Chimalliviridae</taxon>
        <taxon>Chiangmaivirus</taxon>
        <taxon>Chiangmaivirus RSL2</taxon>
    </lineage>
</organism>
<dbReference type="EMBL" id="AP014693">
    <property type="protein sequence ID" value="BAQ02643.1"/>
    <property type="molecule type" value="Genomic_DNA"/>
</dbReference>
<evidence type="ECO:0000313" key="2">
    <source>
        <dbReference type="EMBL" id="BAQ02643.1"/>
    </source>
</evidence>
<reference evidence="2 3" key="1">
    <citation type="submission" date="2014-12" db="EMBL/GenBank/DDBJ databases">
        <title>Genome analysis of a novel jumbo phage RSL2 infecting the phytopathogen Ralstonia solanacearum.</title>
        <authorList>
            <person name="Kawasaki T."/>
            <person name="Fujie M."/>
            <person name="Chatchawankanphanich O."/>
            <person name="Ogata H."/>
            <person name="Yamada T."/>
        </authorList>
    </citation>
    <scope>NUCLEOTIDE SEQUENCE [LARGE SCALE GENOMIC DNA]</scope>
    <source>
        <strain evidence="2 3">RSL2</strain>
    </source>
</reference>
<evidence type="ECO:0000313" key="3">
    <source>
        <dbReference type="Proteomes" id="UP000203794"/>
    </source>
</evidence>
<dbReference type="KEGG" id="vg:26639556"/>
<dbReference type="GeneID" id="26639556"/>
<accession>A0A0A8J9C3</accession>